<comment type="catalytic activity">
    <reaction evidence="13">
        <text>precorrin-2 + NAD(+) = sirohydrochlorin + NADH + 2 H(+)</text>
        <dbReference type="Rhea" id="RHEA:15613"/>
        <dbReference type="ChEBI" id="CHEBI:15378"/>
        <dbReference type="ChEBI" id="CHEBI:57540"/>
        <dbReference type="ChEBI" id="CHEBI:57945"/>
        <dbReference type="ChEBI" id="CHEBI:58351"/>
        <dbReference type="ChEBI" id="CHEBI:58827"/>
        <dbReference type="EC" id="1.3.1.76"/>
    </reaction>
</comment>
<dbReference type="InterPro" id="IPR019478">
    <property type="entry name" value="Sirohaem_synthase_dimer_dom"/>
</dbReference>
<keyword evidence="11" id="KW-0511">Multifunctional enzyme</keyword>
<dbReference type="InterPro" id="IPR014777">
    <property type="entry name" value="4pyrrole_Mease_sub1"/>
</dbReference>
<dbReference type="Gene3D" id="3.30.950.10">
    <property type="entry name" value="Methyltransferase, Cobalt-precorrin-4 Transmethylase, Domain 2"/>
    <property type="match status" value="1"/>
</dbReference>
<dbReference type="InterPro" id="IPR050161">
    <property type="entry name" value="Siro_Cobalamin_biosynth"/>
</dbReference>
<dbReference type="GO" id="GO:0004851">
    <property type="term" value="F:uroporphyrin-III C-methyltransferase activity"/>
    <property type="evidence" value="ECO:0007669"/>
    <property type="project" value="InterPro"/>
</dbReference>
<dbReference type="SUPFAM" id="SSF53790">
    <property type="entry name" value="Tetrapyrrole methylase"/>
    <property type="match status" value="1"/>
</dbReference>
<comment type="similarity">
    <text evidence="2 15">Belongs to the precorrin methyltransferase family.</text>
</comment>
<dbReference type="CDD" id="cd11642">
    <property type="entry name" value="SUMT"/>
    <property type="match status" value="1"/>
</dbReference>
<dbReference type="SUPFAM" id="SSF75615">
    <property type="entry name" value="Siroheme synthase middle domains-like"/>
    <property type="match status" value="1"/>
</dbReference>
<evidence type="ECO:0000256" key="1">
    <source>
        <dbReference type="ARBA" id="ARBA00005010"/>
    </source>
</evidence>
<comment type="pathway">
    <text evidence="12">Porphyrin-containing compound metabolism; siroheme biosynthesis; precorrin-2 from uroporphyrinogen III: step 1/1.</text>
</comment>
<evidence type="ECO:0000256" key="9">
    <source>
        <dbReference type="ARBA" id="ARBA00023239"/>
    </source>
</evidence>
<keyword evidence="5 15" id="KW-0808">Transferase</keyword>
<dbReference type="InterPro" id="IPR006367">
    <property type="entry name" value="Sirohaem_synthase_N"/>
</dbReference>
<dbReference type="InterPro" id="IPR006366">
    <property type="entry name" value="CobA/CysG_C"/>
</dbReference>
<gene>
    <name evidence="18" type="ORF">ATO3_21210</name>
</gene>
<evidence type="ECO:0000256" key="2">
    <source>
        <dbReference type="ARBA" id="ARBA00005879"/>
    </source>
</evidence>
<dbReference type="OrthoDB" id="9815856at2"/>
<dbReference type="GO" id="GO:0019354">
    <property type="term" value="P:siroheme biosynthetic process"/>
    <property type="evidence" value="ECO:0007669"/>
    <property type="project" value="UniProtKB-UniPathway"/>
</dbReference>
<dbReference type="Pfam" id="PF00590">
    <property type="entry name" value="TP_methylase"/>
    <property type="match status" value="1"/>
</dbReference>
<evidence type="ECO:0000259" key="16">
    <source>
        <dbReference type="Pfam" id="PF00590"/>
    </source>
</evidence>
<organism evidence="18 19">
    <name type="scientific">Marinibacterium profundimaris</name>
    <dbReference type="NCBI Taxonomy" id="1679460"/>
    <lineage>
        <taxon>Bacteria</taxon>
        <taxon>Pseudomonadati</taxon>
        <taxon>Pseudomonadota</taxon>
        <taxon>Alphaproteobacteria</taxon>
        <taxon>Rhodobacterales</taxon>
        <taxon>Paracoccaceae</taxon>
        <taxon>Marinibacterium</taxon>
    </lineage>
</organism>
<feature type="domain" description="Tetrapyrrole methylase" evidence="16">
    <location>
        <begin position="217"/>
        <end position="425"/>
    </location>
</feature>
<keyword evidence="19" id="KW-1185">Reference proteome</keyword>
<comment type="pathway">
    <text evidence="1">Porphyrin-containing compound metabolism; siroheme biosynthesis; sirohydrochlorin from precorrin-2: step 1/1.</text>
</comment>
<dbReference type="Gene3D" id="3.40.1010.10">
    <property type="entry name" value="Cobalt-precorrin-4 Transmethylase, Domain 1"/>
    <property type="match status" value="1"/>
</dbReference>
<dbReference type="Proteomes" id="UP000215377">
    <property type="component" value="Unassembled WGS sequence"/>
</dbReference>
<evidence type="ECO:0000259" key="17">
    <source>
        <dbReference type="Pfam" id="PF10414"/>
    </source>
</evidence>
<dbReference type="InterPro" id="IPR000878">
    <property type="entry name" value="4pyrrol_Mease"/>
</dbReference>
<evidence type="ECO:0000256" key="14">
    <source>
        <dbReference type="PIRSR" id="PIRSR036426-1"/>
    </source>
</evidence>
<evidence type="ECO:0000313" key="18">
    <source>
        <dbReference type="EMBL" id="OWU69995.1"/>
    </source>
</evidence>
<dbReference type="NCBIfam" id="TIGR01470">
    <property type="entry name" value="cysG_Nterm"/>
    <property type="match status" value="1"/>
</dbReference>
<sequence>MKNFPMFLRMDNRRVVLCGGGEEVARKARLILKTEARITILARTLDAELRGLVASGRAEHQATLDERTFETAALVFIATGDDALDERLAGLARAAGAVVNVIDRPELCDAFTPSIVDRDPVVVAIGTEGAAPVLGRAIKTEVETMLSPRLGGFVALAGRLRAEVAERIAPAARRGFWEWAFTGEAWRAHLAGHEREAARLLKDAVAEGQAPESRGHIALVGAGPGARDLLTLRAVQRLQAADVIFYDRLVDPEVLELARRDADRVYVGKEVGASAWPQDRIDRLIVAEAAQGRRVVRLKSGDPSVFGRASEEIAAARAAGIEVEIVPGITAGSAAAAATLQPLTERGETDTFVITTGTCRPGDADPDRALLARPGTSIAFYMAVEKAAQVQDDLMAAGAPACCPVDIVASVSTGAQSHVATTLGGLSEKVREAGITSPAILMVRYPKSMARAAEDGARQVA</sequence>
<dbReference type="Pfam" id="PF13241">
    <property type="entry name" value="NAD_binding_7"/>
    <property type="match status" value="1"/>
</dbReference>
<dbReference type="InterPro" id="IPR003043">
    <property type="entry name" value="Uropor_MeTrfase_CS"/>
</dbReference>
<keyword evidence="7" id="KW-0560">Oxidoreductase</keyword>
<dbReference type="InterPro" id="IPR014776">
    <property type="entry name" value="4pyrrole_Mease_sub2"/>
</dbReference>
<dbReference type="InterPro" id="IPR036291">
    <property type="entry name" value="NAD(P)-bd_dom_sf"/>
</dbReference>
<feature type="active site" description="Proton acceptor" evidence="14">
    <location>
        <position position="247"/>
    </location>
</feature>
<dbReference type="GO" id="GO:0032259">
    <property type="term" value="P:methylation"/>
    <property type="evidence" value="ECO:0007669"/>
    <property type="project" value="UniProtKB-KW"/>
</dbReference>
<evidence type="ECO:0000256" key="11">
    <source>
        <dbReference type="ARBA" id="ARBA00023268"/>
    </source>
</evidence>
<keyword evidence="6" id="KW-0949">S-adenosyl-L-methionine</keyword>
<evidence type="ECO:0000256" key="13">
    <source>
        <dbReference type="ARBA" id="ARBA00047561"/>
    </source>
</evidence>
<evidence type="ECO:0000256" key="12">
    <source>
        <dbReference type="ARBA" id="ARBA00025705"/>
    </source>
</evidence>
<dbReference type="Gene3D" id="1.10.8.210">
    <property type="entry name" value="Sirohaem synthase, dimerisation domain"/>
    <property type="match status" value="1"/>
</dbReference>
<keyword evidence="10" id="KW-0627">Porphyrin biosynthesis</keyword>
<evidence type="ECO:0000313" key="19">
    <source>
        <dbReference type="Proteomes" id="UP000215377"/>
    </source>
</evidence>
<proteinExistence type="inferred from homology"/>
<dbReference type="PROSITE" id="PS00839">
    <property type="entry name" value="SUMT_1"/>
    <property type="match status" value="1"/>
</dbReference>
<dbReference type="UniPathway" id="UPA00262">
    <property type="reaction ID" value="UER00211"/>
</dbReference>
<name>A0A225NDD4_9RHOB</name>
<dbReference type="InterPro" id="IPR012409">
    <property type="entry name" value="Sirohaem_synth"/>
</dbReference>
<dbReference type="PIRSF" id="PIRSF036426">
    <property type="entry name" value="Sirohaem_synth"/>
    <property type="match status" value="1"/>
</dbReference>
<evidence type="ECO:0000256" key="5">
    <source>
        <dbReference type="ARBA" id="ARBA00022679"/>
    </source>
</evidence>
<evidence type="ECO:0000256" key="15">
    <source>
        <dbReference type="RuleBase" id="RU003960"/>
    </source>
</evidence>
<evidence type="ECO:0000256" key="7">
    <source>
        <dbReference type="ARBA" id="ARBA00023002"/>
    </source>
</evidence>
<reference evidence="18 19" key="1">
    <citation type="submission" date="2013-04" db="EMBL/GenBank/DDBJ databases">
        <title>Oceanicola sp. 22II1-22F33 Genome Sequencing.</title>
        <authorList>
            <person name="Lai Q."/>
            <person name="Li G."/>
            <person name="Shao Z."/>
        </authorList>
    </citation>
    <scope>NUCLEOTIDE SEQUENCE [LARGE SCALE GENOMIC DNA]</scope>
    <source>
        <strain evidence="18 19">22II1-22F33</strain>
    </source>
</reference>
<dbReference type="FunFam" id="3.40.1010.10:FF:000001">
    <property type="entry name" value="Siroheme synthase"/>
    <property type="match status" value="1"/>
</dbReference>
<dbReference type="GO" id="GO:0051266">
    <property type="term" value="F:sirohydrochlorin ferrochelatase activity"/>
    <property type="evidence" value="ECO:0007669"/>
    <property type="project" value="InterPro"/>
</dbReference>
<evidence type="ECO:0000256" key="4">
    <source>
        <dbReference type="ARBA" id="ARBA00022603"/>
    </source>
</evidence>
<evidence type="ECO:0000256" key="10">
    <source>
        <dbReference type="ARBA" id="ARBA00023244"/>
    </source>
</evidence>
<keyword evidence="8" id="KW-0520">NAD</keyword>
<dbReference type="PROSITE" id="PS00840">
    <property type="entry name" value="SUMT_2"/>
    <property type="match status" value="1"/>
</dbReference>
<keyword evidence="4 15" id="KW-0489">Methyltransferase</keyword>
<dbReference type="Pfam" id="PF10414">
    <property type="entry name" value="CysG_dimeriser"/>
    <property type="match status" value="1"/>
</dbReference>
<feature type="active site" description="Proton donor" evidence="14">
    <location>
        <position position="269"/>
    </location>
</feature>
<dbReference type="NCBIfam" id="NF004790">
    <property type="entry name" value="PRK06136.1"/>
    <property type="match status" value="1"/>
</dbReference>
<protein>
    <submittedName>
        <fullName evidence="18">Siroheme synthase</fullName>
    </submittedName>
</protein>
<dbReference type="GO" id="GO:0009236">
    <property type="term" value="P:cobalamin biosynthetic process"/>
    <property type="evidence" value="ECO:0007669"/>
    <property type="project" value="UniProtKB-KW"/>
</dbReference>
<evidence type="ECO:0000256" key="6">
    <source>
        <dbReference type="ARBA" id="ARBA00022691"/>
    </source>
</evidence>
<dbReference type="PANTHER" id="PTHR45790:SF3">
    <property type="entry name" value="S-ADENOSYL-L-METHIONINE-DEPENDENT UROPORPHYRINOGEN III METHYLTRANSFERASE, CHLOROPLASTIC"/>
    <property type="match status" value="1"/>
</dbReference>
<dbReference type="InterPro" id="IPR037115">
    <property type="entry name" value="Sirohaem_synt_dimer_dom_sf"/>
</dbReference>
<dbReference type="SUPFAM" id="SSF51735">
    <property type="entry name" value="NAD(P)-binding Rossmann-fold domains"/>
    <property type="match status" value="1"/>
</dbReference>
<dbReference type="Gene3D" id="3.30.160.110">
    <property type="entry name" value="Siroheme synthase, domain 2"/>
    <property type="match status" value="1"/>
</dbReference>
<dbReference type="GO" id="GO:0051287">
    <property type="term" value="F:NAD binding"/>
    <property type="evidence" value="ECO:0007669"/>
    <property type="project" value="InterPro"/>
</dbReference>
<dbReference type="NCBIfam" id="NF007922">
    <property type="entry name" value="PRK10637.1"/>
    <property type="match status" value="1"/>
</dbReference>
<keyword evidence="9" id="KW-0456">Lyase</keyword>
<dbReference type="AlphaFoldDB" id="A0A225NDD4"/>
<dbReference type="Gene3D" id="3.40.50.720">
    <property type="entry name" value="NAD(P)-binding Rossmann-like Domain"/>
    <property type="match status" value="1"/>
</dbReference>
<dbReference type="GO" id="GO:0043115">
    <property type="term" value="F:precorrin-2 dehydrogenase activity"/>
    <property type="evidence" value="ECO:0007669"/>
    <property type="project" value="UniProtKB-EC"/>
</dbReference>
<keyword evidence="3" id="KW-0169">Cobalamin biosynthesis</keyword>
<dbReference type="NCBIfam" id="TIGR01469">
    <property type="entry name" value="cobA_cysG_Cterm"/>
    <property type="match status" value="1"/>
</dbReference>
<evidence type="ECO:0000256" key="3">
    <source>
        <dbReference type="ARBA" id="ARBA00022573"/>
    </source>
</evidence>
<dbReference type="RefSeq" id="WP_088651920.1">
    <property type="nucleotide sequence ID" value="NZ_AQQR01000013.1"/>
</dbReference>
<evidence type="ECO:0000256" key="8">
    <source>
        <dbReference type="ARBA" id="ARBA00023027"/>
    </source>
</evidence>
<dbReference type="PANTHER" id="PTHR45790">
    <property type="entry name" value="SIROHEME SYNTHASE-RELATED"/>
    <property type="match status" value="1"/>
</dbReference>
<accession>A0A225NDD4</accession>
<comment type="caution">
    <text evidence="18">The sequence shown here is derived from an EMBL/GenBank/DDBJ whole genome shotgun (WGS) entry which is preliminary data.</text>
</comment>
<dbReference type="InterPro" id="IPR035996">
    <property type="entry name" value="4pyrrol_Methylase_sf"/>
</dbReference>
<feature type="domain" description="Sirohaem synthase dimerisation" evidence="17">
    <location>
        <begin position="149"/>
        <end position="204"/>
    </location>
</feature>
<dbReference type="EMBL" id="AQQR01000013">
    <property type="protein sequence ID" value="OWU69995.1"/>
    <property type="molecule type" value="Genomic_DNA"/>
</dbReference>